<evidence type="ECO:0000313" key="1">
    <source>
        <dbReference type="EMBL" id="MFI2232244.1"/>
    </source>
</evidence>
<organism evidence="1 2">
    <name type="scientific">Nocardia testacea</name>
    <dbReference type="NCBI Taxonomy" id="248551"/>
    <lineage>
        <taxon>Bacteria</taxon>
        <taxon>Bacillati</taxon>
        <taxon>Actinomycetota</taxon>
        <taxon>Actinomycetes</taxon>
        <taxon>Mycobacteriales</taxon>
        <taxon>Nocardiaceae</taxon>
        <taxon>Nocardia</taxon>
    </lineage>
</organism>
<keyword evidence="2" id="KW-1185">Reference proteome</keyword>
<protein>
    <submittedName>
        <fullName evidence="1">Alpha/beta fold hydrolase</fullName>
    </submittedName>
</protein>
<name>A0ABW7W0C5_9NOCA</name>
<reference evidence="1 2" key="1">
    <citation type="submission" date="2024-10" db="EMBL/GenBank/DDBJ databases">
        <title>The Natural Products Discovery Center: Release of the First 8490 Sequenced Strains for Exploring Actinobacteria Biosynthetic Diversity.</title>
        <authorList>
            <person name="Kalkreuter E."/>
            <person name="Kautsar S.A."/>
            <person name="Yang D."/>
            <person name="Bader C.D."/>
            <person name="Teijaro C.N."/>
            <person name="Fluegel L."/>
            <person name="Davis C.M."/>
            <person name="Simpson J.R."/>
            <person name="Lauterbach L."/>
            <person name="Steele A.D."/>
            <person name="Gui C."/>
            <person name="Meng S."/>
            <person name="Li G."/>
            <person name="Viehrig K."/>
            <person name="Ye F."/>
            <person name="Su P."/>
            <person name="Kiefer A.F."/>
            <person name="Nichols A."/>
            <person name="Cepeda A.J."/>
            <person name="Yan W."/>
            <person name="Fan B."/>
            <person name="Jiang Y."/>
            <person name="Adhikari A."/>
            <person name="Zheng C.-J."/>
            <person name="Schuster L."/>
            <person name="Cowan T.M."/>
            <person name="Smanski M.J."/>
            <person name="Chevrette M.G."/>
            <person name="De Carvalho L.P.S."/>
            <person name="Shen B."/>
        </authorList>
    </citation>
    <scope>NUCLEOTIDE SEQUENCE [LARGE SCALE GENOMIC DNA]</scope>
    <source>
        <strain evidence="1 2">NPDC019377</strain>
    </source>
</reference>
<proteinExistence type="predicted"/>
<accession>A0ABW7W0C5</accession>
<dbReference type="GO" id="GO:0016787">
    <property type="term" value="F:hydrolase activity"/>
    <property type="evidence" value="ECO:0007669"/>
    <property type="project" value="UniProtKB-KW"/>
</dbReference>
<dbReference type="Gene3D" id="3.40.50.1820">
    <property type="entry name" value="alpha/beta hydrolase"/>
    <property type="match status" value="1"/>
</dbReference>
<comment type="caution">
    <text evidence="1">The sequence shown here is derived from an EMBL/GenBank/DDBJ whole genome shotgun (WGS) entry which is preliminary data.</text>
</comment>
<gene>
    <name evidence="1" type="ORF">ACH49Z_20555</name>
</gene>
<dbReference type="Proteomes" id="UP001611494">
    <property type="component" value="Unassembled WGS sequence"/>
</dbReference>
<sequence length="243" mass="24736">MGTGGTATLGPVFDSPRPVVVVALPGTGSDAHFARRAFGPASAAAGIDFVAVEPDPAAVIESYRSALDDAATRGAVLAAGISLGAAVAVEWAAAREPGEVAGVVAALPAWTGPDTAHCPATHSAAVTAARLRAEGLEAVIAGMRASSPGWLADALTRSWRGQWPGLPAALEEAAQYKWPEPALLDALRVPLAVVAASDDPVHPVAVGREWARRAPRSALTEVTLDQFGADPGIVGRLALRHFG</sequence>
<dbReference type="EMBL" id="JBIRYL010000006">
    <property type="protein sequence ID" value="MFI2232244.1"/>
    <property type="molecule type" value="Genomic_DNA"/>
</dbReference>
<dbReference type="SUPFAM" id="SSF53474">
    <property type="entry name" value="alpha/beta-Hydrolases"/>
    <property type="match status" value="1"/>
</dbReference>
<keyword evidence="1" id="KW-0378">Hydrolase</keyword>
<evidence type="ECO:0000313" key="2">
    <source>
        <dbReference type="Proteomes" id="UP001611494"/>
    </source>
</evidence>
<dbReference type="RefSeq" id="WP_397063807.1">
    <property type="nucleotide sequence ID" value="NZ_JBIRYL010000006.1"/>
</dbReference>
<dbReference type="InterPro" id="IPR029058">
    <property type="entry name" value="AB_hydrolase_fold"/>
</dbReference>